<dbReference type="GO" id="GO:0005737">
    <property type="term" value="C:cytoplasm"/>
    <property type="evidence" value="ECO:0007669"/>
    <property type="project" value="TreeGrafter"/>
</dbReference>
<dbReference type="InterPro" id="IPR003057">
    <property type="entry name" value="Invtbrt_color"/>
</dbReference>
<evidence type="ECO:0000256" key="1">
    <source>
        <dbReference type="ARBA" id="ARBA00006889"/>
    </source>
</evidence>
<keyword evidence="6" id="KW-1185">Reference proteome</keyword>
<name>A0A7R9L0B8_9ACAR</name>
<dbReference type="PRINTS" id="PR01273">
    <property type="entry name" value="INVTBRTCOLOR"/>
</dbReference>
<keyword evidence="3" id="KW-0732">Signal</keyword>
<evidence type="ECO:0000259" key="4">
    <source>
        <dbReference type="Pfam" id="PF08212"/>
    </source>
</evidence>
<protein>
    <recommendedName>
        <fullName evidence="4">Lipocalin/cytosolic fatty-acid binding domain-containing protein</fullName>
    </recommendedName>
</protein>
<dbReference type="GO" id="GO:0031409">
    <property type="term" value="F:pigment binding"/>
    <property type="evidence" value="ECO:0007669"/>
    <property type="project" value="InterPro"/>
</dbReference>
<feature type="domain" description="Lipocalin/cytosolic fatty-acid binding" evidence="4">
    <location>
        <begin position="42"/>
        <end position="187"/>
    </location>
</feature>
<feature type="chain" id="PRO_5035980925" description="Lipocalin/cytosolic fatty-acid binding domain-containing protein" evidence="3">
    <location>
        <begin position="23"/>
        <end position="191"/>
    </location>
</feature>
<sequence>MQIMLIISSLFTIIFGIHRVLGSLGQSCPPIQSMGNMNGESLMGLWYELERFSDVYEALFKCQTANYTMMANGTIDIVNTGYTYIGEYPVVYQGYGTPQSNNTSNVSVVFPKFKPMNADILVVATDYTSYAVMYSCSDLYFNVKQENAWIYGRNKTISSINNQTMTQLMQNLTSMGISVNNFDLTKQDCDN</sequence>
<evidence type="ECO:0000313" key="6">
    <source>
        <dbReference type="Proteomes" id="UP000759131"/>
    </source>
</evidence>
<dbReference type="Pfam" id="PF08212">
    <property type="entry name" value="Lipocalin_2"/>
    <property type="match status" value="1"/>
</dbReference>
<dbReference type="EMBL" id="CAJPIZ010009625">
    <property type="protein sequence ID" value="CAG2111971.1"/>
    <property type="molecule type" value="Genomic_DNA"/>
</dbReference>
<reference evidence="5" key="1">
    <citation type="submission" date="2020-11" db="EMBL/GenBank/DDBJ databases">
        <authorList>
            <person name="Tran Van P."/>
        </authorList>
    </citation>
    <scope>NUCLEOTIDE SEQUENCE</scope>
</reference>
<proteinExistence type="inferred from homology"/>
<evidence type="ECO:0000256" key="3">
    <source>
        <dbReference type="PIRNR" id="PIRNR036893"/>
    </source>
</evidence>
<dbReference type="SUPFAM" id="SSF50814">
    <property type="entry name" value="Lipocalins"/>
    <property type="match status" value="1"/>
</dbReference>
<keyword evidence="2" id="KW-1015">Disulfide bond</keyword>
<evidence type="ECO:0000313" key="5">
    <source>
        <dbReference type="EMBL" id="CAD7631541.1"/>
    </source>
</evidence>
<dbReference type="Gene3D" id="2.40.128.20">
    <property type="match status" value="1"/>
</dbReference>
<dbReference type="Proteomes" id="UP000759131">
    <property type="component" value="Unassembled WGS sequence"/>
</dbReference>
<dbReference type="InterPro" id="IPR022271">
    <property type="entry name" value="Lipocalin_ApoD"/>
</dbReference>
<gene>
    <name evidence="5" type="ORF">OSB1V03_LOCUS11950</name>
</gene>
<organism evidence="5">
    <name type="scientific">Medioppia subpectinata</name>
    <dbReference type="NCBI Taxonomy" id="1979941"/>
    <lineage>
        <taxon>Eukaryota</taxon>
        <taxon>Metazoa</taxon>
        <taxon>Ecdysozoa</taxon>
        <taxon>Arthropoda</taxon>
        <taxon>Chelicerata</taxon>
        <taxon>Arachnida</taxon>
        <taxon>Acari</taxon>
        <taxon>Acariformes</taxon>
        <taxon>Sarcoptiformes</taxon>
        <taxon>Oribatida</taxon>
        <taxon>Brachypylina</taxon>
        <taxon>Oppioidea</taxon>
        <taxon>Oppiidae</taxon>
        <taxon>Medioppia</taxon>
    </lineage>
</organism>
<dbReference type="OrthoDB" id="10048091at2759"/>
<dbReference type="AlphaFoldDB" id="A0A7R9L0B8"/>
<comment type="similarity">
    <text evidence="1 3">Belongs to the calycin superfamily. Lipocalin family.</text>
</comment>
<accession>A0A7R9L0B8</accession>
<dbReference type="PANTHER" id="PTHR10612:SF62">
    <property type="entry name" value="LIPOCALIN_CYTOSOLIC FATTY-ACID BINDING DOMAIN-CONTAINING PROTEIN"/>
    <property type="match status" value="1"/>
</dbReference>
<dbReference type="EMBL" id="OC864200">
    <property type="protein sequence ID" value="CAD7631541.1"/>
    <property type="molecule type" value="Genomic_DNA"/>
</dbReference>
<dbReference type="PIRSF" id="PIRSF036893">
    <property type="entry name" value="Lipocalin_ApoD"/>
    <property type="match status" value="1"/>
</dbReference>
<dbReference type="PANTHER" id="PTHR10612">
    <property type="entry name" value="APOLIPOPROTEIN D"/>
    <property type="match status" value="1"/>
</dbReference>
<evidence type="ECO:0000256" key="2">
    <source>
        <dbReference type="ARBA" id="ARBA00023157"/>
    </source>
</evidence>
<dbReference type="GO" id="GO:0006629">
    <property type="term" value="P:lipid metabolic process"/>
    <property type="evidence" value="ECO:0007669"/>
    <property type="project" value="TreeGrafter"/>
</dbReference>
<dbReference type="InterPro" id="IPR012674">
    <property type="entry name" value="Calycin"/>
</dbReference>
<feature type="signal peptide" evidence="3">
    <location>
        <begin position="1"/>
        <end position="22"/>
    </location>
</feature>
<dbReference type="GO" id="GO:0000302">
    <property type="term" value="P:response to reactive oxygen species"/>
    <property type="evidence" value="ECO:0007669"/>
    <property type="project" value="TreeGrafter"/>
</dbReference>
<dbReference type="InterPro" id="IPR000566">
    <property type="entry name" value="Lipocln_cytosolic_FA-bd_dom"/>
</dbReference>